<dbReference type="AlphaFoldDB" id="A0A2L0EY37"/>
<evidence type="ECO:0000259" key="2">
    <source>
        <dbReference type="Pfam" id="PF16117"/>
    </source>
</evidence>
<evidence type="ECO:0000256" key="1">
    <source>
        <dbReference type="SAM" id="SignalP"/>
    </source>
</evidence>
<evidence type="ECO:0000313" key="4">
    <source>
        <dbReference type="Proteomes" id="UP000238348"/>
    </source>
</evidence>
<protein>
    <recommendedName>
        <fullName evidence="2">DUF4833 domain-containing protein</fullName>
    </recommendedName>
</protein>
<dbReference type="RefSeq" id="WP_104982776.1">
    <property type="nucleotide sequence ID" value="NZ_CP012673.1"/>
</dbReference>
<reference evidence="3 4" key="1">
    <citation type="submission" date="2015-09" db="EMBL/GenBank/DDBJ databases">
        <title>Sorangium comparison.</title>
        <authorList>
            <person name="Zaburannyi N."/>
            <person name="Bunk B."/>
            <person name="Overmann J."/>
            <person name="Mueller R."/>
        </authorList>
    </citation>
    <scope>NUCLEOTIDE SEQUENCE [LARGE SCALE GENOMIC DNA]</scope>
    <source>
        <strain evidence="3 4">So ce26</strain>
    </source>
</reference>
<dbReference type="Proteomes" id="UP000238348">
    <property type="component" value="Chromosome"/>
</dbReference>
<name>A0A2L0EY37_SORCE</name>
<proteinExistence type="predicted"/>
<dbReference type="OrthoDB" id="513595at2"/>
<dbReference type="EMBL" id="CP012673">
    <property type="protein sequence ID" value="AUX44217.1"/>
    <property type="molecule type" value="Genomic_DNA"/>
</dbReference>
<feature type="domain" description="DUF4833" evidence="2">
    <location>
        <begin position="37"/>
        <end position="176"/>
    </location>
</feature>
<accession>A0A2L0EY37</accession>
<feature type="chain" id="PRO_5014688353" description="DUF4833 domain-containing protein" evidence="1">
    <location>
        <begin position="24"/>
        <end position="179"/>
    </location>
</feature>
<evidence type="ECO:0000313" key="3">
    <source>
        <dbReference type="EMBL" id="AUX44217.1"/>
    </source>
</evidence>
<keyword evidence="1" id="KW-0732">Signal</keyword>
<gene>
    <name evidence="3" type="ORF">SOCE26_056810</name>
</gene>
<organism evidence="3 4">
    <name type="scientific">Sorangium cellulosum</name>
    <name type="common">Polyangium cellulosum</name>
    <dbReference type="NCBI Taxonomy" id="56"/>
    <lineage>
        <taxon>Bacteria</taxon>
        <taxon>Pseudomonadati</taxon>
        <taxon>Myxococcota</taxon>
        <taxon>Polyangia</taxon>
        <taxon>Polyangiales</taxon>
        <taxon>Polyangiaceae</taxon>
        <taxon>Sorangium</taxon>
    </lineage>
</organism>
<dbReference type="Pfam" id="PF16117">
    <property type="entry name" value="DUF4833"/>
    <property type="match status" value="1"/>
</dbReference>
<dbReference type="InterPro" id="IPR032269">
    <property type="entry name" value="DUF4833"/>
</dbReference>
<feature type="signal peptide" evidence="1">
    <location>
        <begin position="1"/>
        <end position="23"/>
    </location>
</feature>
<sequence length="179" mass="19456">MRIRSWSIGAAAAVMLVAVAAWADSLRFGQSDVRSAFFIAKSENRNQVHYAVRLDSRCMPSGGSPVFPYWRELERGPNRVAPLAPLEERAYGVATQEVVSREGKGVVRLTLRALSSRPLVIETTRSEGGCRAVASTRIAGVGAQLRSVFVQLRWPLGVEHITLSGVAEGGRAVTEKVRP</sequence>